<protein>
    <submittedName>
        <fullName evidence="4">PX domain-containing protein</fullName>
    </submittedName>
</protein>
<dbReference type="WBParaSite" id="PSAMB.scaffold8233size6471.g31134.t1">
    <property type="protein sequence ID" value="PSAMB.scaffold8233size6471.g31134.t1"/>
    <property type="gene ID" value="PSAMB.scaffold8233size6471.g31134"/>
</dbReference>
<evidence type="ECO:0000313" key="4">
    <source>
        <dbReference type="WBParaSite" id="PSAMB.scaffold8233size6471.g31134.t1"/>
    </source>
</evidence>
<feature type="domain" description="PX" evidence="2">
    <location>
        <begin position="108"/>
        <end position="230"/>
    </location>
</feature>
<evidence type="ECO:0000313" key="3">
    <source>
        <dbReference type="Proteomes" id="UP000887566"/>
    </source>
</evidence>
<dbReference type="Proteomes" id="UP000887566">
    <property type="component" value="Unplaced"/>
</dbReference>
<dbReference type="GO" id="GO:0035091">
    <property type="term" value="F:phosphatidylinositol binding"/>
    <property type="evidence" value="ECO:0007669"/>
    <property type="project" value="InterPro"/>
</dbReference>
<evidence type="ECO:0000256" key="1">
    <source>
        <dbReference type="SAM" id="MobiDB-lite"/>
    </source>
</evidence>
<organism evidence="3 4">
    <name type="scientific">Plectus sambesii</name>
    <dbReference type="NCBI Taxonomy" id="2011161"/>
    <lineage>
        <taxon>Eukaryota</taxon>
        <taxon>Metazoa</taxon>
        <taxon>Ecdysozoa</taxon>
        <taxon>Nematoda</taxon>
        <taxon>Chromadorea</taxon>
        <taxon>Plectida</taxon>
        <taxon>Plectina</taxon>
        <taxon>Plectoidea</taxon>
        <taxon>Plectidae</taxon>
        <taxon>Plectus</taxon>
    </lineage>
</organism>
<dbReference type="InterPro" id="IPR036871">
    <property type="entry name" value="PX_dom_sf"/>
</dbReference>
<evidence type="ECO:0000259" key="2">
    <source>
        <dbReference type="PROSITE" id="PS50195"/>
    </source>
</evidence>
<sequence length="230" mass="25952">MSAPVEAEKSPTTNNDLELIESPGLPDLTTPQRLNSHHHDHTDEDICSQCSGDGSDYDEYEYCDCMLEQHQQPIPGAPGKRGVIPYKAVYDSQDDARKRGYWIPGAGVVAKIVKAERDSSSVHLFNQFVYTIALEHGPFKWTVQKRYRDFTHLNNRLIAHRAAERIRAPARSTFLRAADDWSVRLSGRSSHLSDLEIFSRKSRATLPRESLSRRCSAVTHDPLGHRVGSE</sequence>
<dbReference type="PROSITE" id="PS50195">
    <property type="entry name" value="PX"/>
    <property type="match status" value="1"/>
</dbReference>
<dbReference type="InterPro" id="IPR001683">
    <property type="entry name" value="PX_dom"/>
</dbReference>
<proteinExistence type="predicted"/>
<accession>A0A914XKB9</accession>
<dbReference type="AlphaFoldDB" id="A0A914XKB9"/>
<keyword evidence="3" id="KW-1185">Reference proteome</keyword>
<name>A0A914XKB9_9BILA</name>
<reference evidence="4" key="1">
    <citation type="submission" date="2022-11" db="UniProtKB">
        <authorList>
            <consortium name="WormBaseParasite"/>
        </authorList>
    </citation>
    <scope>IDENTIFICATION</scope>
</reference>
<dbReference type="SUPFAM" id="SSF64268">
    <property type="entry name" value="PX domain"/>
    <property type="match status" value="1"/>
</dbReference>
<feature type="region of interest" description="Disordered" evidence="1">
    <location>
        <begin position="1"/>
        <end position="45"/>
    </location>
</feature>
<dbReference type="Gene3D" id="3.30.1520.10">
    <property type="entry name" value="Phox-like domain"/>
    <property type="match status" value="1"/>
</dbReference>